<dbReference type="PANTHER" id="PTHR37212:SF2">
    <property type="entry name" value="ACTIN PROTEIN 2_3 COMPLEX SUBUNIT-LIKE PROTEIN"/>
    <property type="match status" value="1"/>
</dbReference>
<reference evidence="3 4" key="1">
    <citation type="journal article" date="2014" name="Nat. Commun.">
        <title>Klebsormidium flaccidum genome reveals primary factors for plant terrestrial adaptation.</title>
        <authorList>
            <person name="Hori K."/>
            <person name="Maruyama F."/>
            <person name="Fujisawa T."/>
            <person name="Togashi T."/>
            <person name="Yamamoto N."/>
            <person name="Seo M."/>
            <person name="Sato S."/>
            <person name="Yamada T."/>
            <person name="Mori H."/>
            <person name="Tajima N."/>
            <person name="Moriyama T."/>
            <person name="Ikeuchi M."/>
            <person name="Watanabe M."/>
            <person name="Wada H."/>
            <person name="Kobayashi K."/>
            <person name="Saito M."/>
            <person name="Masuda T."/>
            <person name="Sasaki-Sekimoto Y."/>
            <person name="Mashiguchi K."/>
            <person name="Awai K."/>
            <person name="Shimojima M."/>
            <person name="Masuda S."/>
            <person name="Iwai M."/>
            <person name="Nobusawa T."/>
            <person name="Narise T."/>
            <person name="Kondo S."/>
            <person name="Saito H."/>
            <person name="Sato R."/>
            <person name="Murakawa M."/>
            <person name="Ihara Y."/>
            <person name="Oshima-Yamada Y."/>
            <person name="Ohtaka K."/>
            <person name="Satoh M."/>
            <person name="Sonobe K."/>
            <person name="Ishii M."/>
            <person name="Ohtani R."/>
            <person name="Kanamori-Sato M."/>
            <person name="Honoki R."/>
            <person name="Miyazaki D."/>
            <person name="Mochizuki H."/>
            <person name="Umetsu J."/>
            <person name="Higashi K."/>
            <person name="Shibata D."/>
            <person name="Kamiya Y."/>
            <person name="Sato N."/>
            <person name="Nakamura Y."/>
            <person name="Tabata S."/>
            <person name="Ida S."/>
            <person name="Kurokawa K."/>
            <person name="Ohta H."/>
        </authorList>
    </citation>
    <scope>NUCLEOTIDE SEQUENCE [LARGE SCALE GENOMIC DNA]</scope>
    <source>
        <strain evidence="3 4">NIES-2285</strain>
    </source>
</reference>
<feature type="domain" description="Coiled-coil SMC6 And NSE5 INteracting (CANIN)" evidence="2">
    <location>
        <begin position="75"/>
        <end position="463"/>
    </location>
</feature>
<accession>A0A1Y1HWW5</accession>
<dbReference type="OMA" id="STDWRAY"/>
<sequence>MGRAGKAKAEDDLTGSPAKRGVGRSGRGAVRTLALKDFEPLEDKATNKTAMSGAKGGGRKTSTGSNADTSKALSALERLLNDRKKKAAAAQVEKAEVESSDESDLEIEQKTEKDNAIVEKLEEVASYMKRMKGGEDDTAALPKWGETHFNRQGPIQHGHRLEEVLDTVAPDDADIWFETSAVLKEMEESSTEAKQEVVKALLTGGGLRAHLFNKLSVDSKALRWLFNLVCYSPEDMVERAAFCLLADIIGGGSKVAALAGVSDAYLTSSTCGASFLDRPRETRLDLGWVPNLSDFREVFNAYGYVEKAVGEASADISDDSDAEGEAGPSGVTQADEQHRERIPSNVCSLLRLITVLATARSTIGTFSAKDTEGLVVLLARASLDHQLVFATETLQAAIQALTDSFTDSEWKAVGPRLTKTLSRLSGRYINNVRIVVSWPCASARSLDLQRALAFALLVDMFKKTRVEKSVRGVVSLFKPVNFKDADCVILMTQLRLADVYLRHLPALADDLDAAQSWVQVLRSVLSGVKHIDPRPGAGDVRQLASFALIKYDDEVDKLEDPRDQQLA</sequence>
<organism evidence="3 4">
    <name type="scientific">Klebsormidium nitens</name>
    <name type="common">Green alga</name>
    <name type="synonym">Ulothrix nitens</name>
    <dbReference type="NCBI Taxonomy" id="105231"/>
    <lineage>
        <taxon>Eukaryota</taxon>
        <taxon>Viridiplantae</taxon>
        <taxon>Streptophyta</taxon>
        <taxon>Klebsormidiophyceae</taxon>
        <taxon>Klebsormidiales</taxon>
        <taxon>Klebsormidiaceae</taxon>
        <taxon>Klebsormidium</taxon>
    </lineage>
</organism>
<dbReference type="AlphaFoldDB" id="A0A1Y1HWW5"/>
<evidence type="ECO:0000256" key="1">
    <source>
        <dbReference type="SAM" id="MobiDB-lite"/>
    </source>
</evidence>
<gene>
    <name evidence="3" type="ORF">KFL_001370140</name>
</gene>
<protein>
    <recommendedName>
        <fullName evidence="2">Coiled-coil SMC6 And NSE5 INteracting (CANIN) domain-containing protein</fullName>
    </recommendedName>
</protein>
<evidence type="ECO:0000313" key="3">
    <source>
        <dbReference type="EMBL" id="GAQ83144.1"/>
    </source>
</evidence>
<feature type="compositionally biased region" description="Basic and acidic residues" evidence="1">
    <location>
        <begin position="34"/>
        <end position="46"/>
    </location>
</feature>
<evidence type="ECO:0000313" key="4">
    <source>
        <dbReference type="Proteomes" id="UP000054558"/>
    </source>
</evidence>
<name>A0A1Y1HWW5_KLENI</name>
<evidence type="ECO:0000259" key="2">
    <source>
        <dbReference type="Pfam" id="PF14816"/>
    </source>
</evidence>
<feature type="region of interest" description="Disordered" evidence="1">
    <location>
        <begin position="316"/>
        <end position="338"/>
    </location>
</feature>
<dbReference type="EMBL" id="DF237086">
    <property type="protein sequence ID" value="GAQ83144.1"/>
    <property type="molecule type" value="Genomic_DNA"/>
</dbReference>
<proteinExistence type="predicted"/>
<dbReference type="InterPro" id="IPR044276">
    <property type="entry name" value="CANIN_dom"/>
</dbReference>
<dbReference type="PANTHER" id="PTHR37212">
    <property type="entry name" value="ACTIN PROTEIN 2/3 COMPLEX SUBUNIT-LIKE PROTEIN"/>
    <property type="match status" value="1"/>
</dbReference>
<dbReference type="Proteomes" id="UP000054558">
    <property type="component" value="Unassembled WGS sequence"/>
</dbReference>
<dbReference type="Pfam" id="PF14816">
    <property type="entry name" value="CANIN"/>
    <property type="match status" value="1"/>
</dbReference>
<feature type="compositionally biased region" description="Polar residues" evidence="1">
    <location>
        <begin position="60"/>
        <end position="72"/>
    </location>
</feature>
<keyword evidence="4" id="KW-1185">Reference proteome</keyword>
<feature type="region of interest" description="Disordered" evidence="1">
    <location>
        <begin position="1"/>
        <end position="72"/>
    </location>
</feature>
<feature type="region of interest" description="Disordered" evidence="1">
    <location>
        <begin position="92"/>
        <end position="111"/>
    </location>
</feature>